<evidence type="ECO:0000256" key="7">
    <source>
        <dbReference type="ARBA" id="ARBA00023239"/>
    </source>
</evidence>
<dbReference type="PANTHER" id="PTHR22854:SF2">
    <property type="entry name" value="INDOLE-3-GLYCEROL-PHOSPHATE SYNTHASE"/>
    <property type="match status" value="1"/>
</dbReference>
<evidence type="ECO:0000259" key="9">
    <source>
        <dbReference type="Pfam" id="PF00218"/>
    </source>
</evidence>
<comment type="catalytic activity">
    <reaction evidence="1 8">
        <text>1-(2-carboxyphenylamino)-1-deoxy-D-ribulose 5-phosphate + H(+) = (1S,2R)-1-C-(indol-3-yl)glycerol 3-phosphate + CO2 + H2O</text>
        <dbReference type="Rhea" id="RHEA:23476"/>
        <dbReference type="ChEBI" id="CHEBI:15377"/>
        <dbReference type="ChEBI" id="CHEBI:15378"/>
        <dbReference type="ChEBI" id="CHEBI:16526"/>
        <dbReference type="ChEBI" id="CHEBI:58613"/>
        <dbReference type="ChEBI" id="CHEBI:58866"/>
        <dbReference type="EC" id="4.1.1.48"/>
    </reaction>
</comment>
<protein>
    <recommendedName>
        <fullName evidence="8">Indole-3-glycerol phosphate synthase</fullName>
        <shortName evidence="8">IGPS</shortName>
        <ecNumber evidence="8">4.1.1.48</ecNumber>
    </recommendedName>
</protein>
<keyword evidence="5 8" id="KW-0822">Tryptophan biosynthesis</keyword>
<dbReference type="KEGG" id="pstu:UIB01_18445"/>
<evidence type="ECO:0000313" key="10">
    <source>
        <dbReference type="EMBL" id="AHY44337.1"/>
    </source>
</evidence>
<dbReference type="FunFam" id="3.20.20.70:FF:000024">
    <property type="entry name" value="Indole-3-glycerol phosphate synthase"/>
    <property type="match status" value="1"/>
</dbReference>
<evidence type="ECO:0000256" key="6">
    <source>
        <dbReference type="ARBA" id="ARBA00023141"/>
    </source>
</evidence>
<dbReference type="InterPro" id="IPR045186">
    <property type="entry name" value="Indole-3-glycerol_P_synth"/>
</dbReference>
<name>A0A023WVU1_STUST</name>
<evidence type="ECO:0000256" key="4">
    <source>
        <dbReference type="ARBA" id="ARBA00022793"/>
    </source>
</evidence>
<dbReference type="InterPro" id="IPR013785">
    <property type="entry name" value="Aldolase_TIM"/>
</dbReference>
<evidence type="ECO:0000256" key="3">
    <source>
        <dbReference type="ARBA" id="ARBA00022605"/>
    </source>
</evidence>
<dbReference type="AlphaFoldDB" id="A0A023WVU1"/>
<dbReference type="CDD" id="cd00331">
    <property type="entry name" value="IGPS"/>
    <property type="match status" value="1"/>
</dbReference>
<keyword evidence="4 8" id="KW-0210">Decarboxylase</keyword>
<dbReference type="GO" id="GO:0004425">
    <property type="term" value="F:indole-3-glycerol-phosphate synthase activity"/>
    <property type="evidence" value="ECO:0007669"/>
    <property type="project" value="UniProtKB-UniRule"/>
</dbReference>
<dbReference type="PROSITE" id="PS00614">
    <property type="entry name" value="IGPS"/>
    <property type="match status" value="1"/>
</dbReference>
<dbReference type="PANTHER" id="PTHR22854">
    <property type="entry name" value="TRYPTOPHAN BIOSYNTHESIS PROTEIN"/>
    <property type="match status" value="1"/>
</dbReference>
<dbReference type="GO" id="GO:0004640">
    <property type="term" value="F:phosphoribosylanthranilate isomerase activity"/>
    <property type="evidence" value="ECO:0007669"/>
    <property type="project" value="TreeGrafter"/>
</dbReference>
<sequence>MSVPTVLEKIIARKFEEIAQRSREVGLGELEQRAAVADPVRGFAAAIERRVRSKEPAVIAEVKKASPSKGVIRDPFLPAEIAASYEAGGAACLSVLTDIDFFQGADAYLQQARAACSLPVIRKDFMIDPYQVVEARALGADCILLIVAALDDARMHELAAVAKDHGLDVLVEVHDAVELERALRLETPLVGINNRNLHTFEVNLETTLDLLPRIPKDRVVVTESGIFNRADVELMEINQVYAFLVGEAFMRAEQPGVELQRLFYPDRSRGRVAPVAADPE</sequence>
<dbReference type="EC" id="4.1.1.48" evidence="8"/>
<gene>
    <name evidence="8 10" type="primary">trpC</name>
    <name evidence="10" type="ORF">UIB01_18445</name>
</gene>
<evidence type="ECO:0000256" key="1">
    <source>
        <dbReference type="ARBA" id="ARBA00001633"/>
    </source>
</evidence>
<dbReference type="EMBL" id="CP007509">
    <property type="protein sequence ID" value="AHY44337.1"/>
    <property type="molecule type" value="Genomic_DNA"/>
</dbReference>
<dbReference type="PATRIC" id="fig|316.97.peg.3681"/>
<dbReference type="NCBIfam" id="NF001377">
    <property type="entry name" value="PRK00278.2-4"/>
    <property type="match status" value="1"/>
</dbReference>
<evidence type="ECO:0000256" key="8">
    <source>
        <dbReference type="HAMAP-Rule" id="MF_00134"/>
    </source>
</evidence>
<reference evidence="10 11" key="1">
    <citation type="submission" date="2014-03" db="EMBL/GenBank/DDBJ databases">
        <title>Complete genome sequence of Pseudomonas stutzeri 19SMN4.</title>
        <authorList>
            <person name="Brunet-Galmes I."/>
            <person name="Nogales B."/>
            <person name="Busquets A."/>
            <person name="Pena A."/>
            <person name="Gomila M."/>
            <person name="Garcia-Valdes E."/>
            <person name="Lalucat J."/>
            <person name="Bennasar A."/>
            <person name="Bosch R."/>
        </authorList>
    </citation>
    <scope>NUCLEOTIDE SEQUENCE [LARGE SCALE GENOMIC DNA]</scope>
    <source>
        <strain evidence="10 11">19SMN4</strain>
    </source>
</reference>
<comment type="pathway">
    <text evidence="2 8">Amino-acid biosynthesis; L-tryptophan biosynthesis; L-tryptophan from chorismate: step 4/5.</text>
</comment>
<dbReference type="InterPro" id="IPR001468">
    <property type="entry name" value="Indole-3-GlycerolPSynthase_CS"/>
</dbReference>
<dbReference type="Gene3D" id="3.20.20.70">
    <property type="entry name" value="Aldolase class I"/>
    <property type="match status" value="1"/>
</dbReference>
<dbReference type="SUPFAM" id="SSF51366">
    <property type="entry name" value="Ribulose-phoshate binding barrel"/>
    <property type="match status" value="1"/>
</dbReference>
<dbReference type="OrthoDB" id="9804217at2"/>
<evidence type="ECO:0000256" key="5">
    <source>
        <dbReference type="ARBA" id="ARBA00022822"/>
    </source>
</evidence>
<feature type="domain" description="Indole-3-glycerol phosphate synthase" evidence="9">
    <location>
        <begin position="7"/>
        <end position="260"/>
    </location>
</feature>
<dbReference type="HAMAP" id="MF_00134_B">
    <property type="entry name" value="IGPS_B"/>
    <property type="match status" value="1"/>
</dbReference>
<dbReference type="InterPro" id="IPR013798">
    <property type="entry name" value="Indole-3-glycerol_P_synth_dom"/>
</dbReference>
<dbReference type="NCBIfam" id="NF001373">
    <property type="entry name" value="PRK00278.1-6"/>
    <property type="match status" value="1"/>
</dbReference>
<dbReference type="NCBIfam" id="NF001370">
    <property type="entry name" value="PRK00278.1-2"/>
    <property type="match status" value="1"/>
</dbReference>
<comment type="similarity">
    <text evidence="8">Belongs to the TrpC family.</text>
</comment>
<proteinExistence type="inferred from homology"/>
<organism evidence="10 11">
    <name type="scientific">Stutzerimonas stutzeri</name>
    <name type="common">Pseudomonas stutzeri</name>
    <dbReference type="NCBI Taxonomy" id="316"/>
    <lineage>
        <taxon>Bacteria</taxon>
        <taxon>Pseudomonadati</taxon>
        <taxon>Pseudomonadota</taxon>
        <taxon>Gammaproteobacteria</taxon>
        <taxon>Pseudomonadales</taxon>
        <taxon>Pseudomonadaceae</taxon>
        <taxon>Stutzerimonas</taxon>
    </lineage>
</organism>
<keyword evidence="6 8" id="KW-0057">Aromatic amino acid biosynthesis</keyword>
<dbReference type="Pfam" id="PF00218">
    <property type="entry name" value="IGPS"/>
    <property type="match status" value="1"/>
</dbReference>
<accession>A0A023WVU1</accession>
<keyword evidence="7 8" id="KW-0456">Lyase</keyword>
<evidence type="ECO:0000256" key="2">
    <source>
        <dbReference type="ARBA" id="ARBA00004696"/>
    </source>
</evidence>
<dbReference type="Proteomes" id="UP000025238">
    <property type="component" value="Chromosome"/>
</dbReference>
<dbReference type="InterPro" id="IPR011060">
    <property type="entry name" value="RibuloseP-bd_barrel"/>
</dbReference>
<evidence type="ECO:0000313" key="11">
    <source>
        <dbReference type="Proteomes" id="UP000025238"/>
    </source>
</evidence>
<dbReference type="GO" id="GO:0000162">
    <property type="term" value="P:L-tryptophan biosynthetic process"/>
    <property type="evidence" value="ECO:0007669"/>
    <property type="project" value="UniProtKB-UniRule"/>
</dbReference>
<keyword evidence="3 8" id="KW-0028">Amino-acid biosynthesis</keyword>
<dbReference type="UniPathway" id="UPA00035">
    <property type="reaction ID" value="UER00043"/>
</dbReference>